<reference evidence="2" key="1">
    <citation type="submission" date="2016-10" db="EMBL/GenBank/DDBJ databases">
        <authorList>
            <person name="Varghese N."/>
            <person name="Submissions S."/>
        </authorList>
    </citation>
    <scope>NUCLEOTIDE SEQUENCE [LARGE SCALE GENOMIC DNA]</scope>
    <source>
        <strain evidence="2">CGMCC 4.3568</strain>
    </source>
</reference>
<dbReference type="AlphaFoldDB" id="A0A1I1BQS2"/>
<name>A0A1I1BQS2_9PSEU</name>
<accession>A0A1I1BQS2</accession>
<organism evidence="1 2">
    <name type="scientific">Amycolatopsis marina</name>
    <dbReference type="NCBI Taxonomy" id="490629"/>
    <lineage>
        <taxon>Bacteria</taxon>
        <taxon>Bacillati</taxon>
        <taxon>Actinomycetota</taxon>
        <taxon>Actinomycetes</taxon>
        <taxon>Pseudonocardiales</taxon>
        <taxon>Pseudonocardiaceae</taxon>
        <taxon>Amycolatopsis</taxon>
    </lineage>
</organism>
<evidence type="ECO:0000313" key="1">
    <source>
        <dbReference type="EMBL" id="SFB52804.1"/>
    </source>
</evidence>
<dbReference type="EMBL" id="FOKG01000016">
    <property type="protein sequence ID" value="SFB52804.1"/>
    <property type="molecule type" value="Genomic_DNA"/>
</dbReference>
<evidence type="ECO:0000313" key="2">
    <source>
        <dbReference type="Proteomes" id="UP000243799"/>
    </source>
</evidence>
<dbReference type="Proteomes" id="UP000243799">
    <property type="component" value="Unassembled WGS sequence"/>
</dbReference>
<protein>
    <recommendedName>
        <fullName evidence="3">mRNA-degrading endonuclease RelE, toxin component of the RelBE toxin-antitoxin system</fullName>
    </recommendedName>
</protein>
<keyword evidence="2" id="KW-1185">Reference proteome</keyword>
<gene>
    <name evidence="1" type="ORF">SAMN05216266_11690</name>
</gene>
<proteinExistence type="predicted"/>
<evidence type="ECO:0008006" key="3">
    <source>
        <dbReference type="Google" id="ProtNLM"/>
    </source>
</evidence>
<sequence>MSYRIVPDHAVLEQVAALPAAALVAFSEVLAVLELTPWNGEPQHVGNPDGPVRRWPFGPNLAGQVVYLVMDDDRHEVHLLLVQWLG</sequence>